<keyword evidence="12" id="KW-1185">Reference proteome</keyword>
<dbReference type="InterPro" id="IPR004515">
    <property type="entry name" value="Phosphoheptose_Isoase"/>
</dbReference>
<protein>
    <recommendedName>
        <fullName evidence="9">Phosphoheptose isomerase</fullName>
        <ecNumber evidence="9">5.3.1.28</ecNumber>
    </recommendedName>
    <alternativeName>
        <fullName evidence="9">Sedoheptulose 7-phosphate isomerase</fullName>
    </alternativeName>
</protein>
<keyword evidence="6 9" id="KW-0862">Zinc</keyword>
<dbReference type="RefSeq" id="WP_108825806.1">
    <property type="nucleotide sequence ID" value="NZ_CP023004.1"/>
</dbReference>
<dbReference type="Gene3D" id="3.40.50.10490">
    <property type="entry name" value="Glucose-6-phosphate isomerase like protein, domain 1"/>
    <property type="match status" value="1"/>
</dbReference>
<feature type="binding site" evidence="9">
    <location>
        <begin position="94"/>
        <end position="95"/>
    </location>
    <ligand>
        <name>substrate</name>
    </ligand>
</feature>
<keyword evidence="8 9" id="KW-0119">Carbohydrate metabolism</keyword>
<comment type="miscellaneous">
    <text evidence="9">The reaction produces a racemic mixture of D-glycero-alpha-D-manno-heptose 7-phosphate and D-glycero-beta-D-manno-heptose 7-phosphate.</text>
</comment>
<accession>A0A2U8E565</accession>
<dbReference type="UniPathway" id="UPA00041">
    <property type="reaction ID" value="UER00436"/>
</dbReference>
<evidence type="ECO:0000256" key="2">
    <source>
        <dbReference type="ARBA" id="ARBA00004496"/>
    </source>
</evidence>
<dbReference type="GO" id="GO:0097367">
    <property type="term" value="F:carbohydrate derivative binding"/>
    <property type="evidence" value="ECO:0007669"/>
    <property type="project" value="InterPro"/>
</dbReference>
<dbReference type="KEGG" id="elut:CKA38_12680"/>
<evidence type="ECO:0000256" key="6">
    <source>
        <dbReference type="ARBA" id="ARBA00022833"/>
    </source>
</evidence>
<dbReference type="GO" id="GO:0008968">
    <property type="term" value="F:D-sedoheptulose 7-phosphate isomerase activity"/>
    <property type="evidence" value="ECO:0007669"/>
    <property type="project" value="UniProtKB-UniRule"/>
</dbReference>
<comment type="subcellular location">
    <subcellularLocation>
        <location evidence="2 9">Cytoplasm</location>
    </subcellularLocation>
</comment>
<feature type="binding site" evidence="9">
    <location>
        <position position="65"/>
    </location>
    <ligand>
        <name>substrate</name>
    </ligand>
</feature>
<name>A0A2U8E565_9BACT</name>
<feature type="binding site" evidence="9">
    <location>
        <position position="180"/>
    </location>
    <ligand>
        <name>Zn(2+)</name>
        <dbReference type="ChEBI" id="CHEBI:29105"/>
    </ligand>
</feature>
<dbReference type="PROSITE" id="PS51464">
    <property type="entry name" value="SIS"/>
    <property type="match status" value="1"/>
</dbReference>
<keyword evidence="7 9" id="KW-0413">Isomerase</keyword>
<dbReference type="SUPFAM" id="SSF53697">
    <property type="entry name" value="SIS domain"/>
    <property type="match status" value="1"/>
</dbReference>
<evidence type="ECO:0000313" key="11">
    <source>
        <dbReference type="EMBL" id="AWI09991.1"/>
    </source>
</evidence>
<evidence type="ECO:0000256" key="3">
    <source>
        <dbReference type="ARBA" id="ARBA00009894"/>
    </source>
</evidence>
<dbReference type="InterPro" id="IPR050099">
    <property type="entry name" value="SIS_GmhA/DiaA_subfam"/>
</dbReference>
<sequence length="191" mass="20036">MSTTPTNLLDNSIAATARCIESLKEIRAEIDRAAELILKTVRSGNKLLICGNGGSAAEAQHFSTELVGRYFKNRRSLPSVALSSDGSLITCIGNDYGFDAAFSRQIEGLAKPGDVVIGITSSGNSANILAALETAKKLGLESISFLGRGGGKARGMATVDLIIPGDSGRCAQEAHLFLVHHFCDLIDAAVE</sequence>
<reference evidence="11 12" key="1">
    <citation type="journal article" date="2018" name="Syst. Appl. Microbiol.">
        <title>Ereboglobus luteus gen. nov. sp. nov. from cockroach guts, and new insights into the oxygen relationship of the genera Opitutus and Didymococcus (Verrucomicrobia: Opitutaceae).</title>
        <authorList>
            <person name="Tegtmeier D."/>
            <person name="Belitz A."/>
            <person name="Radek R."/>
            <person name="Heimerl T."/>
            <person name="Brune A."/>
        </authorList>
    </citation>
    <scope>NUCLEOTIDE SEQUENCE [LARGE SCALE GENOMIC DNA]</scope>
    <source>
        <strain evidence="11 12">Ho45</strain>
    </source>
</reference>
<dbReference type="EC" id="5.3.1.28" evidence="9"/>
<dbReference type="OrthoDB" id="9781311at2"/>
<feature type="binding site" evidence="9">
    <location>
        <position position="172"/>
    </location>
    <ligand>
        <name>Zn(2+)</name>
        <dbReference type="ChEBI" id="CHEBI:29105"/>
    </ligand>
</feature>
<comment type="catalytic activity">
    <reaction evidence="1 9">
        <text>2 D-sedoheptulose 7-phosphate = D-glycero-alpha-D-manno-heptose 7-phosphate + D-glycero-beta-D-manno-heptose 7-phosphate</text>
        <dbReference type="Rhea" id="RHEA:27489"/>
        <dbReference type="ChEBI" id="CHEBI:57483"/>
        <dbReference type="ChEBI" id="CHEBI:60203"/>
        <dbReference type="ChEBI" id="CHEBI:60204"/>
        <dbReference type="EC" id="5.3.1.28"/>
    </reaction>
</comment>
<keyword evidence="5 9" id="KW-0479">Metal-binding</keyword>
<evidence type="ECO:0000259" key="10">
    <source>
        <dbReference type="PROSITE" id="PS51464"/>
    </source>
</evidence>
<comment type="function">
    <text evidence="9">Catalyzes the isomerization of sedoheptulose 7-phosphate in D-glycero-D-manno-heptose 7-phosphate.</text>
</comment>
<dbReference type="EMBL" id="CP023004">
    <property type="protein sequence ID" value="AWI09991.1"/>
    <property type="molecule type" value="Genomic_DNA"/>
</dbReference>
<comment type="pathway">
    <text evidence="9">Carbohydrate biosynthesis; D-glycero-D-manno-heptose 7-phosphate biosynthesis; D-glycero-alpha-D-manno-heptose 7-phosphate and D-glycero-beta-D-manno-heptose 7-phosphate from sedoheptulose 7-phosphate: step 1/1.</text>
</comment>
<gene>
    <name evidence="9" type="primary">gmhA</name>
    <name evidence="11" type="ORF">CKA38_12680</name>
</gene>
<feature type="binding site" evidence="9">
    <location>
        <position position="65"/>
    </location>
    <ligand>
        <name>Zn(2+)</name>
        <dbReference type="ChEBI" id="CHEBI:29105"/>
    </ligand>
</feature>
<keyword evidence="4 9" id="KW-0963">Cytoplasm</keyword>
<dbReference type="Pfam" id="PF13580">
    <property type="entry name" value="SIS_2"/>
    <property type="match status" value="1"/>
</dbReference>
<dbReference type="InterPro" id="IPR001347">
    <property type="entry name" value="SIS_dom"/>
</dbReference>
<feature type="binding site" evidence="9">
    <location>
        <position position="125"/>
    </location>
    <ligand>
        <name>substrate</name>
    </ligand>
</feature>
<dbReference type="PANTHER" id="PTHR30390">
    <property type="entry name" value="SEDOHEPTULOSE 7-PHOSPHATE ISOMERASE / DNAA INITIATOR-ASSOCIATING FACTOR FOR REPLICATION INITIATION"/>
    <property type="match status" value="1"/>
</dbReference>
<dbReference type="GO" id="GO:2001061">
    <property type="term" value="P:D-glycero-D-manno-heptose 7-phosphate biosynthetic process"/>
    <property type="evidence" value="ECO:0007669"/>
    <property type="project" value="UniProtKB-UniPathway"/>
</dbReference>
<dbReference type="GO" id="GO:0008270">
    <property type="term" value="F:zinc ion binding"/>
    <property type="evidence" value="ECO:0007669"/>
    <property type="project" value="UniProtKB-UniRule"/>
</dbReference>
<comment type="cofactor">
    <cofactor evidence="9">
        <name>Zn(2+)</name>
        <dbReference type="ChEBI" id="CHEBI:29105"/>
    </cofactor>
    <text evidence="9">Binds 1 zinc ion per subunit.</text>
</comment>
<evidence type="ECO:0000256" key="9">
    <source>
        <dbReference type="HAMAP-Rule" id="MF_00067"/>
    </source>
</evidence>
<dbReference type="GO" id="GO:0005737">
    <property type="term" value="C:cytoplasm"/>
    <property type="evidence" value="ECO:0007669"/>
    <property type="project" value="UniProtKB-SubCell"/>
</dbReference>
<evidence type="ECO:0000256" key="5">
    <source>
        <dbReference type="ARBA" id="ARBA00022723"/>
    </source>
</evidence>
<feature type="binding site" evidence="9">
    <location>
        <position position="172"/>
    </location>
    <ligand>
        <name>substrate</name>
    </ligand>
</feature>
<evidence type="ECO:0000313" key="12">
    <source>
        <dbReference type="Proteomes" id="UP000244896"/>
    </source>
</evidence>
<evidence type="ECO:0000256" key="8">
    <source>
        <dbReference type="ARBA" id="ARBA00023277"/>
    </source>
</evidence>
<dbReference type="InterPro" id="IPR035461">
    <property type="entry name" value="GmhA/DiaA"/>
</dbReference>
<comment type="similarity">
    <text evidence="3 9">Belongs to the SIS family. GmhA subfamily.</text>
</comment>
<evidence type="ECO:0000256" key="1">
    <source>
        <dbReference type="ARBA" id="ARBA00000348"/>
    </source>
</evidence>
<dbReference type="HAMAP" id="MF_00067">
    <property type="entry name" value="GmhA"/>
    <property type="match status" value="1"/>
</dbReference>
<evidence type="ECO:0000256" key="7">
    <source>
        <dbReference type="ARBA" id="ARBA00023235"/>
    </source>
</evidence>
<feature type="binding site" evidence="9">
    <location>
        <position position="61"/>
    </location>
    <ligand>
        <name>Zn(2+)</name>
        <dbReference type="ChEBI" id="CHEBI:29105"/>
    </ligand>
</feature>
<feature type="binding site" evidence="9">
    <location>
        <begin position="52"/>
        <end position="54"/>
    </location>
    <ligand>
        <name>substrate</name>
    </ligand>
</feature>
<dbReference type="InterPro" id="IPR046348">
    <property type="entry name" value="SIS_dom_sf"/>
</dbReference>
<comment type="caution">
    <text evidence="9">Lacks conserved residue(s) required for the propagation of feature annotation.</text>
</comment>
<dbReference type="GO" id="GO:0005975">
    <property type="term" value="P:carbohydrate metabolic process"/>
    <property type="evidence" value="ECO:0007669"/>
    <property type="project" value="UniProtKB-UniRule"/>
</dbReference>
<feature type="domain" description="SIS" evidence="10">
    <location>
        <begin position="37"/>
        <end position="191"/>
    </location>
</feature>
<dbReference type="CDD" id="cd05006">
    <property type="entry name" value="SIS_GmhA"/>
    <property type="match status" value="1"/>
</dbReference>
<proteinExistence type="inferred from homology"/>
<dbReference type="Proteomes" id="UP000244896">
    <property type="component" value="Chromosome"/>
</dbReference>
<dbReference type="AlphaFoldDB" id="A0A2U8E565"/>
<organism evidence="11 12">
    <name type="scientific">Ereboglobus luteus</name>
    <dbReference type="NCBI Taxonomy" id="1796921"/>
    <lineage>
        <taxon>Bacteria</taxon>
        <taxon>Pseudomonadati</taxon>
        <taxon>Verrucomicrobiota</taxon>
        <taxon>Opitutia</taxon>
        <taxon>Opitutales</taxon>
        <taxon>Opitutaceae</taxon>
        <taxon>Ereboglobus</taxon>
    </lineage>
</organism>
<evidence type="ECO:0000256" key="4">
    <source>
        <dbReference type="ARBA" id="ARBA00022490"/>
    </source>
</evidence>